<dbReference type="PROSITE" id="PS00163">
    <property type="entry name" value="FUMARATE_LYASES"/>
    <property type="match status" value="1"/>
</dbReference>
<evidence type="ECO:0000259" key="3">
    <source>
        <dbReference type="Pfam" id="PF14698"/>
    </source>
</evidence>
<evidence type="ECO:0000259" key="2">
    <source>
        <dbReference type="Pfam" id="PF00206"/>
    </source>
</evidence>
<dbReference type="InterPro" id="IPR020557">
    <property type="entry name" value="Fumarate_lyase_CS"/>
</dbReference>
<organism evidence="4 5">
    <name type="scientific">Mola mola</name>
    <name type="common">Ocean sunfish</name>
    <name type="synonym">Tetraodon mola</name>
    <dbReference type="NCBI Taxonomy" id="94237"/>
    <lineage>
        <taxon>Eukaryota</taxon>
        <taxon>Metazoa</taxon>
        <taxon>Chordata</taxon>
        <taxon>Craniata</taxon>
        <taxon>Vertebrata</taxon>
        <taxon>Euteleostomi</taxon>
        <taxon>Actinopterygii</taxon>
        <taxon>Neopterygii</taxon>
        <taxon>Teleostei</taxon>
        <taxon>Neoteleostei</taxon>
        <taxon>Acanthomorphata</taxon>
        <taxon>Eupercaria</taxon>
        <taxon>Tetraodontiformes</taxon>
        <taxon>Molidae</taxon>
        <taxon>Mola</taxon>
    </lineage>
</organism>
<evidence type="ECO:0000313" key="5">
    <source>
        <dbReference type="Proteomes" id="UP000261620"/>
    </source>
</evidence>
<dbReference type="GO" id="GO:0005829">
    <property type="term" value="C:cytosol"/>
    <property type="evidence" value="ECO:0007669"/>
    <property type="project" value="TreeGrafter"/>
</dbReference>
<reference evidence="4" key="1">
    <citation type="submission" date="2025-08" db="UniProtKB">
        <authorList>
            <consortium name="Ensembl"/>
        </authorList>
    </citation>
    <scope>IDENTIFICATION</scope>
</reference>
<dbReference type="CDD" id="cd01359">
    <property type="entry name" value="Argininosuccinate_lyase"/>
    <property type="match status" value="1"/>
</dbReference>
<dbReference type="Pfam" id="PF14698">
    <property type="entry name" value="ASL_C2"/>
    <property type="match status" value="1"/>
</dbReference>
<accession>A0A3Q3WRK6</accession>
<keyword evidence="5" id="KW-1185">Reference proteome</keyword>
<evidence type="ECO:0000313" key="4">
    <source>
        <dbReference type="Ensembl" id="ENSMMOP00000015047.1"/>
    </source>
</evidence>
<dbReference type="PANTHER" id="PTHR43814">
    <property type="entry name" value="ARGININOSUCCINATE LYASE"/>
    <property type="match status" value="1"/>
</dbReference>
<name>A0A3Q3WRK6_MOLML</name>
<dbReference type="InterPro" id="IPR000362">
    <property type="entry name" value="Fumarate_lyase_fam"/>
</dbReference>
<dbReference type="Gene3D" id="1.10.275.10">
    <property type="entry name" value="Fumarase/aspartase (N-terminal domain)"/>
    <property type="match status" value="1"/>
</dbReference>
<dbReference type="InterPro" id="IPR024083">
    <property type="entry name" value="Fumarase/histidase_N"/>
</dbReference>
<dbReference type="Gene3D" id="1.20.200.10">
    <property type="entry name" value="Fumarase/aspartase (Central domain)"/>
    <property type="match status" value="1"/>
</dbReference>
<dbReference type="PRINTS" id="PR00145">
    <property type="entry name" value="ARGSUCLYASE"/>
</dbReference>
<dbReference type="FunFam" id="1.20.200.10:FF:000015">
    <property type="entry name" value="argininosuccinate lyase isoform X2"/>
    <property type="match status" value="2"/>
</dbReference>
<dbReference type="NCBIfam" id="TIGR00838">
    <property type="entry name" value="argH"/>
    <property type="match status" value="1"/>
</dbReference>
<evidence type="ECO:0000256" key="1">
    <source>
        <dbReference type="ARBA" id="ARBA00010755"/>
    </source>
</evidence>
<proteinExistence type="inferred from homology"/>
<dbReference type="GO" id="GO:0042450">
    <property type="term" value="P:L-arginine biosynthetic process via ornithine"/>
    <property type="evidence" value="ECO:0007669"/>
    <property type="project" value="InterPro"/>
</dbReference>
<dbReference type="STRING" id="94237.ENSMMOP00000015047"/>
<dbReference type="AlphaFoldDB" id="A0A3Q3WRK6"/>
<sequence>MPIPSQVLNSIISSESTIYGKISKLWGGRFVGSIDPVMETFNASIAFDQRMWDADIRGSKAYVKALEKARLVTTDEMSQVARGLDQISEEWSKGAFVIQPGDEDIHTANERRLKVRQGSISQGILKNKRGWGGRNDFVVTDMRLWLRDAISTLADDGTRLISIMVERAAAEIEFLFPGYTHMQRAQPIRWSHWILSHAVALSRDVDKLQEMKKRVNVLPLGSGAMAGTPFDIDRELLRKELNFDDISLNSMDATGQRDFVVEFLFWASLCVTHLSKMAEDMMLYSTKEFSFITLSDAYSTGSSLMPQKKNADSLELIRSKAGRVFGRCAGFMMTLKGLPSTYNKDLQEDKEAMFDCYDTVHAVLQVAAGVMSTLKINPSVMEAALSPDMLATDLAYYLVRKGVPFREAHGISGKVVFTAESKNIPLNQLTVEDLSTISPLFGSDVCSLWNYKSSVEQYCAPGGTAKISVSAQVEHLRNWLKKRAL</sequence>
<dbReference type="Proteomes" id="UP000261620">
    <property type="component" value="Unplaced"/>
</dbReference>
<dbReference type="InterPro" id="IPR008948">
    <property type="entry name" value="L-Aspartase-like"/>
</dbReference>
<dbReference type="PRINTS" id="PR00149">
    <property type="entry name" value="FUMRATELYASE"/>
</dbReference>
<dbReference type="OMA" id="DFAIEFC"/>
<dbReference type="GO" id="GO:0004056">
    <property type="term" value="F:argininosuccinate lyase activity"/>
    <property type="evidence" value="ECO:0007669"/>
    <property type="project" value="InterPro"/>
</dbReference>
<feature type="domain" description="Fumarate lyase N-terminal" evidence="2">
    <location>
        <begin position="28"/>
        <end position="326"/>
    </location>
</feature>
<comment type="similarity">
    <text evidence="1">Belongs to the lyase 1 family. Argininosuccinate lyase subfamily.</text>
</comment>
<dbReference type="SUPFAM" id="SSF48557">
    <property type="entry name" value="L-aspartase-like"/>
    <property type="match status" value="1"/>
</dbReference>
<protein>
    <submittedName>
        <fullName evidence="4">Uncharacterized protein</fullName>
    </submittedName>
</protein>
<feature type="domain" description="Argininosuccinate lyase C-terminal" evidence="3">
    <location>
        <begin position="389"/>
        <end position="456"/>
    </location>
</feature>
<dbReference type="InterPro" id="IPR009049">
    <property type="entry name" value="Argininosuccinate_lyase"/>
</dbReference>
<dbReference type="Ensembl" id="ENSMMOT00000015293.1">
    <property type="protein sequence ID" value="ENSMMOP00000015047.1"/>
    <property type="gene ID" value="ENSMMOG00000011498.1"/>
</dbReference>
<dbReference type="Pfam" id="PF00206">
    <property type="entry name" value="Lyase_1"/>
    <property type="match status" value="1"/>
</dbReference>
<reference evidence="4" key="2">
    <citation type="submission" date="2025-09" db="UniProtKB">
        <authorList>
            <consortium name="Ensembl"/>
        </authorList>
    </citation>
    <scope>IDENTIFICATION</scope>
</reference>
<dbReference type="InterPro" id="IPR022761">
    <property type="entry name" value="Fumarate_lyase_N"/>
</dbReference>
<dbReference type="FunFam" id="1.10.40.30:FF:000001">
    <property type="entry name" value="Argininosuccinate lyase"/>
    <property type="match status" value="1"/>
</dbReference>
<dbReference type="InterPro" id="IPR029419">
    <property type="entry name" value="Arg_succ_lyase_C"/>
</dbReference>
<dbReference type="PANTHER" id="PTHR43814:SF1">
    <property type="entry name" value="ARGININOSUCCINATE LYASE"/>
    <property type="match status" value="1"/>
</dbReference>
<dbReference type="Gene3D" id="1.10.40.30">
    <property type="entry name" value="Fumarase/aspartase (C-terminal domain)"/>
    <property type="match status" value="1"/>
</dbReference>
<dbReference type="HAMAP" id="MF_00006">
    <property type="entry name" value="Arg_succ_lyase"/>
    <property type="match status" value="1"/>
</dbReference>